<dbReference type="EMBL" id="JACGWM010001831">
    <property type="protein sequence ID" value="KAL0287239.1"/>
    <property type="molecule type" value="Genomic_DNA"/>
</dbReference>
<dbReference type="InterPro" id="IPR032675">
    <property type="entry name" value="LRR_dom_sf"/>
</dbReference>
<organism evidence="1">
    <name type="scientific">Sesamum calycinum</name>
    <dbReference type="NCBI Taxonomy" id="2727403"/>
    <lineage>
        <taxon>Eukaryota</taxon>
        <taxon>Viridiplantae</taxon>
        <taxon>Streptophyta</taxon>
        <taxon>Embryophyta</taxon>
        <taxon>Tracheophyta</taxon>
        <taxon>Spermatophyta</taxon>
        <taxon>Magnoliopsida</taxon>
        <taxon>eudicotyledons</taxon>
        <taxon>Gunneridae</taxon>
        <taxon>Pentapetalae</taxon>
        <taxon>asterids</taxon>
        <taxon>lamiids</taxon>
        <taxon>Lamiales</taxon>
        <taxon>Pedaliaceae</taxon>
        <taxon>Sesamum</taxon>
    </lineage>
</organism>
<comment type="caution">
    <text evidence="1">The sequence shown here is derived from an EMBL/GenBank/DDBJ whole genome shotgun (WGS) entry which is preliminary data.</text>
</comment>
<evidence type="ECO:0000313" key="1">
    <source>
        <dbReference type="EMBL" id="KAL0287239.1"/>
    </source>
</evidence>
<dbReference type="SUPFAM" id="SSF52058">
    <property type="entry name" value="L domain-like"/>
    <property type="match status" value="1"/>
</dbReference>
<dbReference type="AlphaFoldDB" id="A0AAW2IYW6"/>
<dbReference type="PANTHER" id="PTHR15140">
    <property type="entry name" value="TUBULIN-SPECIFIC CHAPERONE E"/>
    <property type="match status" value="1"/>
</dbReference>
<accession>A0AAW2IYW6</accession>
<reference evidence="1" key="2">
    <citation type="journal article" date="2024" name="Plant">
        <title>Genomic evolution and insights into agronomic trait innovations of Sesamum species.</title>
        <authorList>
            <person name="Miao H."/>
            <person name="Wang L."/>
            <person name="Qu L."/>
            <person name="Liu H."/>
            <person name="Sun Y."/>
            <person name="Le M."/>
            <person name="Wang Q."/>
            <person name="Wei S."/>
            <person name="Zheng Y."/>
            <person name="Lin W."/>
            <person name="Duan Y."/>
            <person name="Cao H."/>
            <person name="Xiong S."/>
            <person name="Wang X."/>
            <person name="Wei L."/>
            <person name="Li C."/>
            <person name="Ma Q."/>
            <person name="Ju M."/>
            <person name="Zhao R."/>
            <person name="Li G."/>
            <person name="Mu C."/>
            <person name="Tian Q."/>
            <person name="Mei H."/>
            <person name="Zhang T."/>
            <person name="Gao T."/>
            <person name="Zhang H."/>
        </authorList>
    </citation>
    <scope>NUCLEOTIDE SEQUENCE</scope>
    <source>
        <strain evidence="1">KEN8</strain>
    </source>
</reference>
<sequence length="123" mass="14344">MRIVGSLPNLEILKLGYGTFDGPEWNPIEGEFVRLKYLLIASYHLKYWRAENTHFPFLEHLVLYATSLVQLPLDLAEIHTLRLIELNGCNESVIDSVKQIRDERESLGYDDLQIHVSKYYSLH</sequence>
<protein>
    <submittedName>
        <fullName evidence="1">Late blight resistance proteinR1B-16</fullName>
    </submittedName>
</protein>
<proteinExistence type="predicted"/>
<gene>
    <name evidence="1" type="ORF">Scaly_2770800</name>
</gene>
<dbReference type="Gene3D" id="3.80.10.10">
    <property type="entry name" value="Ribonuclease Inhibitor"/>
    <property type="match status" value="1"/>
</dbReference>
<name>A0AAW2IYW6_9LAMI</name>
<reference evidence="1" key="1">
    <citation type="submission" date="2020-06" db="EMBL/GenBank/DDBJ databases">
        <authorList>
            <person name="Li T."/>
            <person name="Hu X."/>
            <person name="Zhang T."/>
            <person name="Song X."/>
            <person name="Zhang H."/>
            <person name="Dai N."/>
            <person name="Sheng W."/>
            <person name="Hou X."/>
            <person name="Wei L."/>
        </authorList>
    </citation>
    <scope>NUCLEOTIDE SEQUENCE</scope>
    <source>
        <strain evidence="1">KEN8</strain>
        <tissue evidence="1">Leaf</tissue>
    </source>
</reference>
<dbReference type="PANTHER" id="PTHR15140:SF37">
    <property type="entry name" value="UBIQUITIN-LIKE DOMAIN-CONTAINING PROTEIN"/>
    <property type="match status" value="1"/>
</dbReference>